<feature type="transmembrane region" description="Helical" evidence="1">
    <location>
        <begin position="364"/>
        <end position="385"/>
    </location>
</feature>
<dbReference type="Pfam" id="PF19040">
    <property type="entry name" value="SGNH"/>
    <property type="match status" value="1"/>
</dbReference>
<sequence>MLDTPDAAGSEARHALRYRADIDGLRAIAILPILLLHCGLTAFRGGFIGVDVFFVISGFLITGIITRELEEERFSLLEFYRRRIVRILPALGAMTAIALVVGCRLLLPLSLKDLGLSAVATSLFSSNFYFYATSGYFAQKAELQPLIHTWSLAVEEQFYLFYPLLLLALRGLRRKALVRVLAGIGILSFAVGGWFAAVDASAGYFLLPARAWELLLGGLVALGAYPRLAPGALRSALCGLALLGIAACALGTSPYWPFPVPTALPPVAGTAFLLAYMPGTTTARLLEAAPLRAIGRISYSLYLWHRPIVAFYMLARPSALTLGDSAILLSASFAAAVLSYRFVEQPALRRWRGAAKAGGPAAPSAAVIGAGLAGLAVFAAMGVAISSQAWQIRALPPPVARVARYQGFDGTPAGLAQFDTGRCFHIPTSAPFDPACLVPDPGQANVLLMGDSHAAQISHALRAALGPAHLMQATAAGCRPLLHGQGLRACRAVAEAAFHTVDYSKVQTVVLAGRWYSEDLPALLDTVRFLRAKGARVVVVGPVVEYDVDVPDMLARAMMAGDPHRVYAFRIADREPLDRRMAPLITSAGAAYVSWFALECPRGRCRLFSASQGPLHIDRTHVSPELAAEMAARIRDAIAKD</sequence>
<evidence type="ECO:0000259" key="2">
    <source>
        <dbReference type="Pfam" id="PF01757"/>
    </source>
</evidence>
<dbReference type="PANTHER" id="PTHR23028">
    <property type="entry name" value="ACETYLTRANSFERASE"/>
    <property type="match status" value="1"/>
</dbReference>
<keyword evidence="4" id="KW-0808">Transferase</keyword>
<accession>A0ABV6CWH9</accession>
<evidence type="ECO:0000313" key="4">
    <source>
        <dbReference type="EMBL" id="MFC0205081.1"/>
    </source>
</evidence>
<name>A0ABV6CWH9_9SPHN</name>
<dbReference type="EC" id="2.3.1.-" evidence="4"/>
<evidence type="ECO:0000256" key="1">
    <source>
        <dbReference type="SAM" id="Phobius"/>
    </source>
</evidence>
<dbReference type="InterPro" id="IPR002656">
    <property type="entry name" value="Acyl_transf_3_dom"/>
</dbReference>
<keyword evidence="4" id="KW-0012">Acyltransferase</keyword>
<dbReference type="EMBL" id="JBHLWK010000015">
    <property type="protein sequence ID" value="MFC0205081.1"/>
    <property type="molecule type" value="Genomic_DNA"/>
</dbReference>
<protein>
    <submittedName>
        <fullName evidence="4">Acyltransferase family protein</fullName>
        <ecNumber evidence="4">2.3.1.-</ecNumber>
    </submittedName>
</protein>
<dbReference type="PANTHER" id="PTHR23028:SF53">
    <property type="entry name" value="ACYL_TRANSF_3 DOMAIN-CONTAINING PROTEIN"/>
    <property type="match status" value="1"/>
</dbReference>
<gene>
    <name evidence="4" type="ORF">ACFFJC_12480</name>
</gene>
<dbReference type="InterPro" id="IPR050879">
    <property type="entry name" value="Acyltransferase_3"/>
</dbReference>
<dbReference type="Pfam" id="PF01757">
    <property type="entry name" value="Acyl_transf_3"/>
    <property type="match status" value="1"/>
</dbReference>
<feature type="domain" description="SGNH" evidence="3">
    <location>
        <begin position="430"/>
        <end position="635"/>
    </location>
</feature>
<feature type="transmembrane region" description="Helical" evidence="1">
    <location>
        <begin position="237"/>
        <end position="257"/>
    </location>
</feature>
<reference evidence="4 5" key="1">
    <citation type="submission" date="2024-09" db="EMBL/GenBank/DDBJ databases">
        <authorList>
            <person name="Sun Q."/>
            <person name="Mori K."/>
        </authorList>
    </citation>
    <scope>NUCLEOTIDE SEQUENCE [LARGE SCALE GENOMIC DNA]</scope>
    <source>
        <strain evidence="4 5">CCM 7706</strain>
    </source>
</reference>
<proteinExistence type="predicted"/>
<feature type="transmembrane region" description="Helical" evidence="1">
    <location>
        <begin position="87"/>
        <end position="107"/>
    </location>
</feature>
<dbReference type="GO" id="GO:0016746">
    <property type="term" value="F:acyltransferase activity"/>
    <property type="evidence" value="ECO:0007669"/>
    <property type="project" value="UniProtKB-KW"/>
</dbReference>
<evidence type="ECO:0000259" key="3">
    <source>
        <dbReference type="Pfam" id="PF19040"/>
    </source>
</evidence>
<keyword evidence="1" id="KW-1133">Transmembrane helix</keyword>
<feature type="transmembrane region" description="Helical" evidence="1">
    <location>
        <begin position="48"/>
        <end position="66"/>
    </location>
</feature>
<evidence type="ECO:0000313" key="5">
    <source>
        <dbReference type="Proteomes" id="UP001589798"/>
    </source>
</evidence>
<keyword evidence="1" id="KW-0812">Transmembrane</keyword>
<feature type="transmembrane region" description="Helical" evidence="1">
    <location>
        <begin position="176"/>
        <end position="197"/>
    </location>
</feature>
<dbReference type="Proteomes" id="UP001589798">
    <property type="component" value="Unassembled WGS sequence"/>
</dbReference>
<organism evidence="4 5">
    <name type="scientific">Novosphingobium soli</name>
    <dbReference type="NCBI Taxonomy" id="574956"/>
    <lineage>
        <taxon>Bacteria</taxon>
        <taxon>Pseudomonadati</taxon>
        <taxon>Pseudomonadota</taxon>
        <taxon>Alphaproteobacteria</taxon>
        <taxon>Sphingomonadales</taxon>
        <taxon>Sphingomonadaceae</taxon>
        <taxon>Novosphingobium</taxon>
    </lineage>
</organism>
<dbReference type="InterPro" id="IPR043968">
    <property type="entry name" value="SGNH"/>
</dbReference>
<keyword evidence="5" id="KW-1185">Reference proteome</keyword>
<keyword evidence="1" id="KW-0472">Membrane</keyword>
<feature type="transmembrane region" description="Helical" evidence="1">
    <location>
        <begin position="203"/>
        <end position="225"/>
    </location>
</feature>
<feature type="domain" description="Acyltransferase 3" evidence="2">
    <location>
        <begin position="20"/>
        <end position="339"/>
    </location>
</feature>
<dbReference type="RefSeq" id="WP_379487817.1">
    <property type="nucleotide sequence ID" value="NZ_JBHLWK010000015.1"/>
</dbReference>
<comment type="caution">
    <text evidence="4">The sequence shown here is derived from an EMBL/GenBank/DDBJ whole genome shotgun (WGS) entry which is preliminary data.</text>
</comment>
<feature type="transmembrane region" description="Helical" evidence="1">
    <location>
        <begin position="326"/>
        <end position="343"/>
    </location>
</feature>